<evidence type="ECO:0000313" key="4">
    <source>
        <dbReference type="Proteomes" id="UP000736328"/>
    </source>
</evidence>
<name>A0A933MJ52_UNCT6</name>
<dbReference type="PANTHER" id="PTHR34404">
    <property type="entry name" value="REGULATORY PROTEIN, FMDB FAMILY"/>
    <property type="match status" value="1"/>
</dbReference>
<protein>
    <submittedName>
        <fullName evidence="3">Zinc ribbon domain-containing protein</fullName>
    </submittedName>
</protein>
<sequence>MPTYEYQCAKCGHRFDKLQSIKDQPLNSCPVCSGPVERLLGTGSGFIFKGAGFYATEYRSSEYQKSAKADSDKSAVIPTPSPTVNKSSEGDKK</sequence>
<comment type="caution">
    <text evidence="3">The sequence shown here is derived from an EMBL/GenBank/DDBJ whole genome shotgun (WGS) entry which is preliminary data.</text>
</comment>
<dbReference type="Proteomes" id="UP000736328">
    <property type="component" value="Unassembled WGS sequence"/>
</dbReference>
<dbReference type="Pfam" id="PF09723">
    <property type="entry name" value="Zn_ribbon_8"/>
    <property type="match status" value="1"/>
</dbReference>
<evidence type="ECO:0000259" key="2">
    <source>
        <dbReference type="SMART" id="SM00834"/>
    </source>
</evidence>
<proteinExistence type="predicted"/>
<dbReference type="NCBIfam" id="TIGR02605">
    <property type="entry name" value="CxxC_CxxC_SSSS"/>
    <property type="match status" value="1"/>
</dbReference>
<feature type="domain" description="Putative regulatory protein FmdB zinc ribbon" evidence="2">
    <location>
        <begin position="1"/>
        <end position="41"/>
    </location>
</feature>
<feature type="region of interest" description="Disordered" evidence="1">
    <location>
        <begin position="67"/>
        <end position="93"/>
    </location>
</feature>
<evidence type="ECO:0000256" key="1">
    <source>
        <dbReference type="SAM" id="MobiDB-lite"/>
    </source>
</evidence>
<dbReference type="AlphaFoldDB" id="A0A933MJ52"/>
<dbReference type="InterPro" id="IPR013429">
    <property type="entry name" value="Regulatory_FmdB_Zinc_ribbon"/>
</dbReference>
<dbReference type="PANTHER" id="PTHR34404:SF2">
    <property type="entry name" value="CONSERVED SERINE RICH PROTEIN"/>
    <property type="match status" value="1"/>
</dbReference>
<evidence type="ECO:0000313" key="3">
    <source>
        <dbReference type="EMBL" id="MBI4726319.1"/>
    </source>
</evidence>
<reference evidence="3" key="1">
    <citation type="submission" date="2020-07" db="EMBL/GenBank/DDBJ databases">
        <title>Huge and variable diversity of episymbiotic CPR bacteria and DPANN archaea in groundwater ecosystems.</title>
        <authorList>
            <person name="He C.Y."/>
            <person name="Keren R."/>
            <person name="Whittaker M."/>
            <person name="Farag I.F."/>
            <person name="Doudna J."/>
            <person name="Cate J.H.D."/>
            <person name="Banfield J.F."/>
        </authorList>
    </citation>
    <scope>NUCLEOTIDE SEQUENCE</scope>
    <source>
        <strain evidence="3">NC_groundwater_1520_Pr4_B-0.1um_53_5</strain>
    </source>
</reference>
<dbReference type="EMBL" id="JACQXR010000043">
    <property type="protein sequence ID" value="MBI4726319.1"/>
    <property type="molecule type" value="Genomic_DNA"/>
</dbReference>
<accession>A0A933MJ52</accession>
<gene>
    <name evidence="3" type="ORF">HY768_03685</name>
</gene>
<organism evidence="3 4">
    <name type="scientific">candidate division TA06 bacterium</name>
    <dbReference type="NCBI Taxonomy" id="2250710"/>
    <lineage>
        <taxon>Bacteria</taxon>
        <taxon>Bacteria division TA06</taxon>
    </lineage>
</organism>
<dbReference type="SMART" id="SM00834">
    <property type="entry name" value="CxxC_CXXC_SSSS"/>
    <property type="match status" value="1"/>
</dbReference>